<dbReference type="GO" id="GO:0005975">
    <property type="term" value="P:carbohydrate metabolic process"/>
    <property type="evidence" value="ECO:0007669"/>
    <property type="project" value="InterPro"/>
</dbReference>
<evidence type="ECO:0000313" key="4">
    <source>
        <dbReference type="Proteomes" id="UP000424462"/>
    </source>
</evidence>
<dbReference type="Gene3D" id="1.50.10.10">
    <property type="match status" value="1"/>
</dbReference>
<keyword evidence="4" id="KW-1185">Reference proteome</keyword>
<dbReference type="KEGG" id="cok:COCCU_13600"/>
<dbReference type="EC" id="3.2.1.28" evidence="3"/>
<dbReference type="PANTHER" id="PTHR31616:SF0">
    <property type="entry name" value="GLUCAN 1,4-ALPHA-GLUCOSIDASE"/>
    <property type="match status" value="1"/>
</dbReference>
<dbReference type="PANTHER" id="PTHR31616">
    <property type="entry name" value="TREHALASE"/>
    <property type="match status" value="1"/>
</dbReference>
<keyword evidence="3" id="KW-0378">Hydrolase</keyword>
<dbReference type="InterPro" id="IPR008928">
    <property type="entry name" value="6-hairpin_glycosidase_sf"/>
</dbReference>
<feature type="domain" description="GH15-like" evidence="1">
    <location>
        <begin position="232"/>
        <end position="598"/>
    </location>
</feature>
<protein>
    <submittedName>
        <fullName evidence="3">Trehalase</fullName>
        <ecNumber evidence="3">3.2.1.28</ecNumber>
    </submittedName>
</protein>
<dbReference type="Proteomes" id="UP000424462">
    <property type="component" value="Chromosome"/>
</dbReference>
<dbReference type="AlphaFoldDB" id="A0A6B8WF53"/>
<evidence type="ECO:0000259" key="1">
    <source>
        <dbReference type="Pfam" id="PF00723"/>
    </source>
</evidence>
<dbReference type="InterPro" id="IPR045582">
    <property type="entry name" value="Trehalase-like_N"/>
</dbReference>
<dbReference type="Pfam" id="PF00723">
    <property type="entry name" value="Glyco_hydro_15"/>
    <property type="match status" value="1"/>
</dbReference>
<dbReference type="Pfam" id="PF19291">
    <property type="entry name" value="TREH_N"/>
    <property type="match status" value="1"/>
</dbReference>
<sequence>MEDYALLSDLHTGPLVSREGSIDWLCLPRFDSDAIFTAILGTPDDGRWKMSIVDGKVMSRQYRGNTFILETLWEGPRGTARVTDFMPPGDKQANLIRYVECLSGEVEIEHDMRVRFSYARVEPWFRPTEVPGSEEMGLLCTAGPDGVLISGPLLHQSKERREEEGDVLEPSGAPASRLTGRFRIREGQSRSWNLTWFRPWRELPVPAEPVAALWKAESFWEEWLSRLDTETVNRKHVVRSLLVLRALTHRETGGIAAAATASLPEDFGGVRNWDYRFTWLRDASLTVEVMVSHGLIKGAADWRDWLLRAVAGDPERLQIMYGLGGERQLPEQELDHLAGYENSRPVRIGNGAADQYQADVVGEVMLALARIRDAGYPETPYSWNLQTALLDYNISNFDRKDHGIWEMRGELHYFTHGRVMMWAAFNEGIRAVEEYGFEGDVETWIHYRDKLREEILTRGFSAELNSFTQTYEGTEVDASLLQLPHTGFIAPDDPKMLGTVAKVEQDLVDEHGLVYRYRTEAGLDGLAGDEYPFLICAFWLVEQYAVSGRLEEAKEDMKRLCGYANDVGLLAEEYDPKTQRLAGNFPQAFSHLALIRAADAINRMEKESNE</sequence>
<organism evidence="3 4">
    <name type="scientific">Corynebacterium occultum</name>
    <dbReference type="NCBI Taxonomy" id="2675219"/>
    <lineage>
        <taxon>Bacteria</taxon>
        <taxon>Bacillati</taxon>
        <taxon>Actinomycetota</taxon>
        <taxon>Actinomycetes</taxon>
        <taxon>Mycobacteriales</taxon>
        <taxon>Corynebacteriaceae</taxon>
        <taxon>Corynebacterium</taxon>
    </lineage>
</organism>
<dbReference type="InterPro" id="IPR012341">
    <property type="entry name" value="6hp_glycosidase-like_sf"/>
</dbReference>
<dbReference type="SUPFAM" id="SSF48208">
    <property type="entry name" value="Six-hairpin glycosidases"/>
    <property type="match status" value="1"/>
</dbReference>
<dbReference type="GO" id="GO:0004555">
    <property type="term" value="F:alpha,alpha-trehalase activity"/>
    <property type="evidence" value="ECO:0007669"/>
    <property type="project" value="UniProtKB-EC"/>
</dbReference>
<evidence type="ECO:0000313" key="3">
    <source>
        <dbReference type="EMBL" id="QGU08610.1"/>
    </source>
</evidence>
<name>A0A6B8WF53_9CORY</name>
<keyword evidence="3" id="KW-0326">Glycosidase</keyword>
<accession>A0A6B8WF53</accession>
<reference evidence="3 4" key="1">
    <citation type="submission" date="2019-11" db="EMBL/GenBank/DDBJ databases">
        <title>Complete genome sequence of Corynebacterium kalinowskii 1959, a novel Corynebacterium species isolated from soil of a small paddock in Vilsendorf, Germany.</title>
        <authorList>
            <person name="Schaffert L."/>
            <person name="Ruwe M."/>
            <person name="Milse J."/>
            <person name="Hanuschka K."/>
            <person name="Ortseifen V."/>
            <person name="Droste J."/>
            <person name="Brandt D."/>
            <person name="Schlueter L."/>
            <person name="Kutter Y."/>
            <person name="Vinke S."/>
            <person name="Viehoefer P."/>
            <person name="Jacob L."/>
            <person name="Luebke N.-C."/>
            <person name="Schulte-Berndt E."/>
            <person name="Hain C."/>
            <person name="Linder M."/>
            <person name="Schmidt P."/>
            <person name="Wollenschlaeger L."/>
            <person name="Luttermann T."/>
            <person name="Thieme E."/>
            <person name="Hassa J."/>
            <person name="Haak M."/>
            <person name="Wittchen M."/>
            <person name="Mentz A."/>
            <person name="Persicke M."/>
            <person name="Busche T."/>
            <person name="Ruckert C."/>
        </authorList>
    </citation>
    <scope>NUCLEOTIDE SEQUENCE [LARGE SCALE GENOMIC DNA]</scope>
    <source>
        <strain evidence="3 4">2039</strain>
    </source>
</reference>
<evidence type="ECO:0000259" key="2">
    <source>
        <dbReference type="Pfam" id="PF19291"/>
    </source>
</evidence>
<proteinExistence type="predicted"/>
<dbReference type="InterPro" id="IPR011613">
    <property type="entry name" value="GH15-like"/>
</dbReference>
<dbReference type="EMBL" id="CP046455">
    <property type="protein sequence ID" value="QGU08610.1"/>
    <property type="molecule type" value="Genomic_DNA"/>
</dbReference>
<feature type="domain" description="Trehalase-like N-terminal" evidence="2">
    <location>
        <begin position="2"/>
        <end position="121"/>
    </location>
</feature>
<gene>
    <name evidence="3" type="ORF">COCCU_13600</name>
</gene>